<dbReference type="AlphaFoldDB" id="A0A1Y6C0N6"/>
<organism evidence="2 3">
    <name type="scientific">Pseudogulbenkiania subflava DSM 22618</name>
    <dbReference type="NCBI Taxonomy" id="1123014"/>
    <lineage>
        <taxon>Bacteria</taxon>
        <taxon>Pseudomonadati</taxon>
        <taxon>Pseudomonadota</taxon>
        <taxon>Betaproteobacteria</taxon>
        <taxon>Neisseriales</taxon>
        <taxon>Chromobacteriaceae</taxon>
        <taxon>Pseudogulbenkiania</taxon>
    </lineage>
</organism>
<feature type="chain" id="PRO_5013323222" evidence="1">
    <location>
        <begin position="20"/>
        <end position="75"/>
    </location>
</feature>
<evidence type="ECO:0000256" key="1">
    <source>
        <dbReference type="SAM" id="SignalP"/>
    </source>
</evidence>
<accession>A0A1Y6C0N6</accession>
<sequence>MKKVAFVVAGLLVAGSVFAKDSYVAPTDAQVQAWQAEQGKIKASYAQLPSAEQARLSQQNAYWAARWSKENQSSR</sequence>
<reference evidence="3" key="1">
    <citation type="submission" date="2017-04" db="EMBL/GenBank/DDBJ databases">
        <authorList>
            <person name="Varghese N."/>
            <person name="Submissions S."/>
        </authorList>
    </citation>
    <scope>NUCLEOTIDE SEQUENCE [LARGE SCALE GENOMIC DNA]</scope>
    <source>
        <strain evidence="3">DSM 22618</strain>
    </source>
</reference>
<gene>
    <name evidence="2" type="ORF">SAMN02745746_02881</name>
</gene>
<proteinExistence type="predicted"/>
<protein>
    <submittedName>
        <fullName evidence="2">Uncharacterized protein</fullName>
    </submittedName>
</protein>
<feature type="signal peptide" evidence="1">
    <location>
        <begin position="1"/>
        <end position="19"/>
    </location>
</feature>
<evidence type="ECO:0000313" key="2">
    <source>
        <dbReference type="EMBL" id="SMF38288.1"/>
    </source>
</evidence>
<dbReference type="Proteomes" id="UP000192920">
    <property type="component" value="Unassembled WGS sequence"/>
</dbReference>
<evidence type="ECO:0000313" key="3">
    <source>
        <dbReference type="Proteomes" id="UP000192920"/>
    </source>
</evidence>
<keyword evidence="3" id="KW-1185">Reference proteome</keyword>
<name>A0A1Y6C0N6_9NEIS</name>
<dbReference type="RefSeq" id="WP_085277016.1">
    <property type="nucleotide sequence ID" value="NZ_FXAG01000017.1"/>
</dbReference>
<keyword evidence="1" id="KW-0732">Signal</keyword>
<dbReference type="EMBL" id="FXAG01000017">
    <property type="protein sequence ID" value="SMF38288.1"/>
    <property type="molecule type" value="Genomic_DNA"/>
</dbReference>